<dbReference type="InterPro" id="IPR050245">
    <property type="entry name" value="PrsA_foldase"/>
</dbReference>
<dbReference type="SUPFAM" id="SSF109998">
    <property type="entry name" value="Triger factor/SurA peptide-binding domain-like"/>
    <property type="match status" value="1"/>
</dbReference>
<dbReference type="Gene3D" id="3.10.50.40">
    <property type="match status" value="1"/>
</dbReference>
<evidence type="ECO:0000259" key="6">
    <source>
        <dbReference type="Pfam" id="PF13145"/>
    </source>
</evidence>
<accession>A0ABS1J9P7</accession>
<dbReference type="Pfam" id="PF13145">
    <property type="entry name" value="Rotamase_2"/>
    <property type="match status" value="1"/>
</dbReference>
<dbReference type="Proteomes" id="UP000602284">
    <property type="component" value="Unassembled WGS sequence"/>
</dbReference>
<dbReference type="EMBL" id="JAEQNB010000002">
    <property type="protein sequence ID" value="MBL0387003.1"/>
    <property type="molecule type" value="Genomic_DNA"/>
</dbReference>
<protein>
    <recommendedName>
        <fullName evidence="2">peptidylprolyl isomerase</fullName>
        <ecNumber evidence="2">5.2.1.8</ecNumber>
    </recommendedName>
</protein>
<evidence type="ECO:0000256" key="2">
    <source>
        <dbReference type="ARBA" id="ARBA00013194"/>
    </source>
</evidence>
<keyword evidence="3" id="KW-0732">Signal</keyword>
<dbReference type="InterPro" id="IPR027304">
    <property type="entry name" value="Trigger_fact/SurA_dom_sf"/>
</dbReference>
<sequence>MKKRQRWLLSGALLLVVLGGSAYGIHAKYQPLLFVVGDSVMRQDQWNTLKPELFAGVPYTRSDDVQFLERRAMEELVLAKAKSMGVTYDESVLTQQLSQFGATPEERAKKLTEMNTTEEKVRTNYERALTAFALKSKMTQDVSVSEQEINDYYEQNKALFYAPEFRSVYFLRAKQTDSELYDAARAATPETFPDLIKKYTDETANRLGAWHELDSSDHLASHTSQHVAELAFQAPVNKIMGPVQENGWNYFYMISEIKAPHQFSLLEEKNKIQSTILQDKQLAEYRTWLNDQKDDVGYSAFPENLDREPLAAFWHDLTQNFKLWF</sequence>
<evidence type="ECO:0000313" key="8">
    <source>
        <dbReference type="Proteomes" id="UP000602284"/>
    </source>
</evidence>
<comment type="caution">
    <text evidence="7">The sequence shown here is derived from an EMBL/GenBank/DDBJ whole genome shotgun (WGS) entry which is preliminary data.</text>
</comment>
<evidence type="ECO:0000256" key="5">
    <source>
        <dbReference type="ARBA" id="ARBA00023235"/>
    </source>
</evidence>
<dbReference type="InterPro" id="IPR000297">
    <property type="entry name" value="PPIase_PpiC"/>
</dbReference>
<evidence type="ECO:0000256" key="4">
    <source>
        <dbReference type="ARBA" id="ARBA00023110"/>
    </source>
</evidence>
<dbReference type="RefSeq" id="WP_201634429.1">
    <property type="nucleotide sequence ID" value="NZ_JAEQNB010000002.1"/>
</dbReference>
<organism evidence="7 8">
    <name type="scientific">Tumebacillus amylolyticus</name>
    <dbReference type="NCBI Taxonomy" id="2801339"/>
    <lineage>
        <taxon>Bacteria</taxon>
        <taxon>Bacillati</taxon>
        <taxon>Bacillota</taxon>
        <taxon>Bacilli</taxon>
        <taxon>Bacillales</taxon>
        <taxon>Alicyclobacillaceae</taxon>
        <taxon>Tumebacillus</taxon>
    </lineage>
</organism>
<proteinExistence type="predicted"/>
<evidence type="ECO:0000256" key="3">
    <source>
        <dbReference type="ARBA" id="ARBA00022729"/>
    </source>
</evidence>
<reference evidence="7 8" key="1">
    <citation type="submission" date="2021-01" db="EMBL/GenBank/DDBJ databases">
        <title>Tumebacillus sp. strain ITR2 16S ribosomal RNA gene Genome sequencing and assembly.</title>
        <authorList>
            <person name="Kang M."/>
        </authorList>
    </citation>
    <scope>NUCLEOTIDE SEQUENCE [LARGE SCALE GENOMIC DNA]</scope>
    <source>
        <strain evidence="7 8">ITR2</strain>
    </source>
</reference>
<dbReference type="Gene3D" id="1.10.4030.10">
    <property type="entry name" value="Porin chaperone SurA, peptide-binding domain"/>
    <property type="match status" value="1"/>
</dbReference>
<feature type="domain" description="PpiC" evidence="6">
    <location>
        <begin position="144"/>
        <end position="261"/>
    </location>
</feature>
<keyword evidence="8" id="KW-1185">Reference proteome</keyword>
<comment type="catalytic activity">
    <reaction evidence="1">
        <text>[protein]-peptidylproline (omega=180) = [protein]-peptidylproline (omega=0)</text>
        <dbReference type="Rhea" id="RHEA:16237"/>
        <dbReference type="Rhea" id="RHEA-COMP:10747"/>
        <dbReference type="Rhea" id="RHEA-COMP:10748"/>
        <dbReference type="ChEBI" id="CHEBI:83833"/>
        <dbReference type="ChEBI" id="CHEBI:83834"/>
        <dbReference type="EC" id="5.2.1.8"/>
    </reaction>
</comment>
<dbReference type="InterPro" id="IPR046357">
    <property type="entry name" value="PPIase_dom_sf"/>
</dbReference>
<gene>
    <name evidence="7" type="ORF">JJB07_10080</name>
</gene>
<evidence type="ECO:0000313" key="7">
    <source>
        <dbReference type="EMBL" id="MBL0387003.1"/>
    </source>
</evidence>
<keyword evidence="4" id="KW-0697">Rotamase</keyword>
<name>A0ABS1J9P7_9BACL</name>
<keyword evidence="5 7" id="KW-0413">Isomerase</keyword>
<dbReference type="GO" id="GO:0016853">
    <property type="term" value="F:isomerase activity"/>
    <property type="evidence" value="ECO:0007669"/>
    <property type="project" value="UniProtKB-KW"/>
</dbReference>
<dbReference type="EC" id="5.2.1.8" evidence="2"/>
<dbReference type="PANTHER" id="PTHR47245:SF1">
    <property type="entry name" value="FOLDASE PROTEIN PRSA"/>
    <property type="match status" value="1"/>
</dbReference>
<dbReference type="PANTHER" id="PTHR47245">
    <property type="entry name" value="PEPTIDYLPROLYL ISOMERASE"/>
    <property type="match status" value="1"/>
</dbReference>
<evidence type="ECO:0000256" key="1">
    <source>
        <dbReference type="ARBA" id="ARBA00000971"/>
    </source>
</evidence>